<evidence type="ECO:0000256" key="5">
    <source>
        <dbReference type="SAM" id="Phobius"/>
    </source>
</evidence>
<keyword evidence="5" id="KW-0812">Transmembrane</keyword>
<keyword evidence="9" id="KW-1185">Reference proteome</keyword>
<keyword evidence="3 8" id="KW-0808">Transferase</keyword>
<evidence type="ECO:0000313" key="9">
    <source>
        <dbReference type="Proteomes" id="UP000295414"/>
    </source>
</evidence>
<dbReference type="GO" id="GO:0016757">
    <property type="term" value="F:glycosyltransferase activity"/>
    <property type="evidence" value="ECO:0007669"/>
    <property type="project" value="UniProtKB-KW"/>
</dbReference>
<dbReference type="PANTHER" id="PTHR43630">
    <property type="entry name" value="POLY-BETA-1,6-N-ACETYL-D-GLUCOSAMINE SYNTHASE"/>
    <property type="match status" value="1"/>
</dbReference>
<comment type="similarity">
    <text evidence="1">Belongs to the glycosyltransferase 2 family.</text>
</comment>
<accession>A0A4V2V2J8</accession>
<evidence type="ECO:0000256" key="2">
    <source>
        <dbReference type="ARBA" id="ARBA00022676"/>
    </source>
</evidence>
<name>A0A4V2V2J8_9GAMM</name>
<gene>
    <name evidence="8" type="ORF">EDC34_102281</name>
</gene>
<evidence type="ECO:0000259" key="6">
    <source>
        <dbReference type="Pfam" id="PF00535"/>
    </source>
</evidence>
<comment type="caution">
    <text evidence="8">The sequence shown here is derived from an EMBL/GenBank/DDBJ whole genome shotgun (WGS) entry which is preliminary data.</text>
</comment>
<dbReference type="Proteomes" id="UP000295414">
    <property type="component" value="Unassembled WGS sequence"/>
</dbReference>
<feature type="domain" description="Glycosyltransferase 2-like" evidence="7">
    <location>
        <begin position="257"/>
        <end position="400"/>
    </location>
</feature>
<proteinExistence type="inferred from homology"/>
<reference evidence="8 9" key="1">
    <citation type="submission" date="2019-03" db="EMBL/GenBank/DDBJ databases">
        <title>Genomic Encyclopedia of Type Strains, Phase IV (KMG-IV): sequencing the most valuable type-strain genomes for metagenomic binning, comparative biology and taxonomic classification.</title>
        <authorList>
            <person name="Goeker M."/>
        </authorList>
    </citation>
    <scope>NUCLEOTIDE SEQUENCE [LARGE SCALE GENOMIC DNA]</scope>
    <source>
        <strain evidence="8 9">DSM 13605</strain>
    </source>
</reference>
<organism evidence="8 9">
    <name type="scientific">Thermomonas haemolytica</name>
    <dbReference type="NCBI Taxonomy" id="141949"/>
    <lineage>
        <taxon>Bacteria</taxon>
        <taxon>Pseudomonadati</taxon>
        <taxon>Pseudomonadota</taxon>
        <taxon>Gammaproteobacteria</taxon>
        <taxon>Lysobacterales</taxon>
        <taxon>Lysobacteraceae</taxon>
        <taxon>Thermomonas</taxon>
    </lineage>
</organism>
<feature type="region of interest" description="Disordered" evidence="4">
    <location>
        <begin position="480"/>
        <end position="510"/>
    </location>
</feature>
<feature type="transmembrane region" description="Helical" evidence="5">
    <location>
        <begin position="252"/>
        <end position="271"/>
    </location>
</feature>
<dbReference type="PANTHER" id="PTHR43630:SF1">
    <property type="entry name" value="POLY-BETA-1,6-N-ACETYL-D-GLUCOSAMINE SYNTHASE"/>
    <property type="match status" value="1"/>
</dbReference>
<dbReference type="AlphaFoldDB" id="A0A4V2V2J8"/>
<sequence length="510" mass="57091">MSLAAQALAMPAIPAALATTLEALQWAFLLYFVSINAVYLGLNFIAMFAILRYTREHGASFRLRNFAEYQPPVSILVPACNEEKTIVATVRSLLRLGYPNFEVVVVNDGSRDGTLRAVVEEFGLVEFPEAYRARLKTAPVKRIFVSPGNGRVRLVDKENGGKADALNAGINTARYPLFCVVDADCILQEDSLARVVQPFLEDSRMIAAGGVIRIVNGCKVKDGLLSEIDLPDRLLPLTQTLEYLRAFLFGRLGWSPLNALLIISGAFGVFYKERVIAAGGYKSDLVGEDMEMVVRLHNQMREEKRPYRIAFVPDPICWTEVPSDLRSLYNQRVRWQQGLAESLFGNWRLMARRNGGMVGWVAYPFMLLFECLGPLIEVFGYFSVIVLGLAGMLSPQAFFVFLFASVGLGILLSVNAMMLEEISFHLYPRPGQQLKLFLVAVLENFGYRQMMSLFRVVGLLRWLVRMLRLRRRSHWGHMRRNGDWHEDDPGEAGAGAAASRPLQSAPGATR</sequence>
<protein>
    <submittedName>
        <fullName evidence="8">Cellulose synthase/poly-beta-1,6-N-acetylglucosamine synthase-like glycosyltransferase</fullName>
    </submittedName>
</protein>
<keyword evidence="2" id="KW-0328">Glycosyltransferase</keyword>
<keyword evidence="5" id="KW-0472">Membrane</keyword>
<evidence type="ECO:0000256" key="3">
    <source>
        <dbReference type="ARBA" id="ARBA00022679"/>
    </source>
</evidence>
<dbReference type="SUPFAM" id="SSF53448">
    <property type="entry name" value="Nucleotide-diphospho-sugar transferases"/>
    <property type="match status" value="1"/>
</dbReference>
<feature type="transmembrane region" description="Helical" evidence="5">
    <location>
        <begin position="397"/>
        <end position="419"/>
    </location>
</feature>
<keyword evidence="5" id="KW-1133">Transmembrane helix</keyword>
<evidence type="ECO:0000259" key="7">
    <source>
        <dbReference type="Pfam" id="PF13632"/>
    </source>
</evidence>
<feature type="domain" description="Glycosyltransferase 2-like" evidence="6">
    <location>
        <begin position="74"/>
        <end position="215"/>
    </location>
</feature>
<dbReference type="CDD" id="cd06423">
    <property type="entry name" value="CESA_like"/>
    <property type="match status" value="1"/>
</dbReference>
<dbReference type="InterPro" id="IPR001173">
    <property type="entry name" value="Glyco_trans_2-like"/>
</dbReference>
<feature type="transmembrane region" description="Helical" evidence="5">
    <location>
        <begin position="360"/>
        <end position="390"/>
    </location>
</feature>
<evidence type="ECO:0000313" key="8">
    <source>
        <dbReference type="EMBL" id="TCT25393.1"/>
    </source>
</evidence>
<evidence type="ECO:0000256" key="1">
    <source>
        <dbReference type="ARBA" id="ARBA00006739"/>
    </source>
</evidence>
<dbReference type="Pfam" id="PF13632">
    <property type="entry name" value="Glyco_trans_2_3"/>
    <property type="match status" value="1"/>
</dbReference>
<dbReference type="InterPro" id="IPR029044">
    <property type="entry name" value="Nucleotide-diphossugar_trans"/>
</dbReference>
<dbReference type="EMBL" id="SMAP01000002">
    <property type="protein sequence ID" value="TCT25393.1"/>
    <property type="molecule type" value="Genomic_DNA"/>
</dbReference>
<dbReference type="Pfam" id="PF00535">
    <property type="entry name" value="Glycos_transf_2"/>
    <property type="match status" value="1"/>
</dbReference>
<evidence type="ECO:0000256" key="4">
    <source>
        <dbReference type="SAM" id="MobiDB-lite"/>
    </source>
</evidence>
<feature type="transmembrane region" description="Helical" evidence="5">
    <location>
        <begin position="28"/>
        <end position="54"/>
    </location>
</feature>
<dbReference type="Gene3D" id="3.90.550.10">
    <property type="entry name" value="Spore Coat Polysaccharide Biosynthesis Protein SpsA, Chain A"/>
    <property type="match status" value="1"/>
</dbReference>
<dbReference type="RefSeq" id="WP_205388032.1">
    <property type="nucleotide sequence ID" value="NZ_MSZW01000030.1"/>
</dbReference>